<gene>
    <name evidence="3" type="ORF">DPMN_050545</name>
</gene>
<dbReference type="Pfam" id="PF00084">
    <property type="entry name" value="Sushi"/>
    <property type="match status" value="1"/>
</dbReference>
<comment type="caution">
    <text evidence="3">The sequence shown here is derived from an EMBL/GenBank/DDBJ whole genome shotgun (WGS) entry which is preliminary data.</text>
</comment>
<keyword evidence="4" id="KW-1185">Reference proteome</keyword>
<evidence type="ECO:0000313" key="4">
    <source>
        <dbReference type="Proteomes" id="UP000828390"/>
    </source>
</evidence>
<organism evidence="3 4">
    <name type="scientific">Dreissena polymorpha</name>
    <name type="common">Zebra mussel</name>
    <name type="synonym">Mytilus polymorpha</name>
    <dbReference type="NCBI Taxonomy" id="45954"/>
    <lineage>
        <taxon>Eukaryota</taxon>
        <taxon>Metazoa</taxon>
        <taxon>Spiralia</taxon>
        <taxon>Lophotrochozoa</taxon>
        <taxon>Mollusca</taxon>
        <taxon>Bivalvia</taxon>
        <taxon>Autobranchia</taxon>
        <taxon>Heteroconchia</taxon>
        <taxon>Euheterodonta</taxon>
        <taxon>Imparidentia</taxon>
        <taxon>Neoheterodontei</taxon>
        <taxon>Myida</taxon>
        <taxon>Dreissenoidea</taxon>
        <taxon>Dreissenidae</taxon>
        <taxon>Dreissena</taxon>
    </lineage>
</organism>
<feature type="domain" description="Sushi" evidence="2">
    <location>
        <begin position="19"/>
        <end position="68"/>
    </location>
</feature>
<dbReference type="InterPro" id="IPR000436">
    <property type="entry name" value="Sushi_SCR_CCP_dom"/>
</dbReference>
<name>A0A9D4HLE8_DREPO</name>
<dbReference type="AlphaFoldDB" id="A0A9D4HLE8"/>
<protein>
    <recommendedName>
        <fullName evidence="2">Sushi domain-containing protein</fullName>
    </recommendedName>
</protein>
<dbReference type="EMBL" id="JAIWYP010000012">
    <property type="protein sequence ID" value="KAH3724722.1"/>
    <property type="molecule type" value="Genomic_DNA"/>
</dbReference>
<reference evidence="3" key="1">
    <citation type="journal article" date="2019" name="bioRxiv">
        <title>The Genome of the Zebra Mussel, Dreissena polymorpha: A Resource for Invasive Species Research.</title>
        <authorList>
            <person name="McCartney M.A."/>
            <person name="Auch B."/>
            <person name="Kono T."/>
            <person name="Mallez S."/>
            <person name="Zhang Y."/>
            <person name="Obille A."/>
            <person name="Becker A."/>
            <person name="Abrahante J.E."/>
            <person name="Garbe J."/>
            <person name="Badalamenti J.P."/>
            <person name="Herman A."/>
            <person name="Mangelson H."/>
            <person name="Liachko I."/>
            <person name="Sullivan S."/>
            <person name="Sone E.D."/>
            <person name="Koren S."/>
            <person name="Silverstein K.A.T."/>
            <person name="Beckman K.B."/>
            <person name="Gohl D.M."/>
        </authorList>
    </citation>
    <scope>NUCLEOTIDE SEQUENCE</scope>
    <source>
        <strain evidence="3">Duluth1</strain>
        <tissue evidence="3">Whole animal</tissue>
    </source>
</reference>
<reference evidence="3" key="2">
    <citation type="submission" date="2020-11" db="EMBL/GenBank/DDBJ databases">
        <authorList>
            <person name="McCartney M.A."/>
            <person name="Auch B."/>
            <person name="Kono T."/>
            <person name="Mallez S."/>
            <person name="Becker A."/>
            <person name="Gohl D.M."/>
            <person name="Silverstein K.A.T."/>
            <person name="Koren S."/>
            <person name="Bechman K.B."/>
            <person name="Herman A."/>
            <person name="Abrahante J.E."/>
            <person name="Garbe J."/>
        </authorList>
    </citation>
    <scope>NUCLEOTIDE SEQUENCE</scope>
    <source>
        <strain evidence="3">Duluth1</strain>
        <tissue evidence="3">Whole animal</tissue>
    </source>
</reference>
<dbReference type="SUPFAM" id="SSF57535">
    <property type="entry name" value="Complement control module/SCR domain"/>
    <property type="match status" value="1"/>
</dbReference>
<evidence type="ECO:0000313" key="3">
    <source>
        <dbReference type="EMBL" id="KAH3724722.1"/>
    </source>
</evidence>
<dbReference type="InterPro" id="IPR035976">
    <property type="entry name" value="Sushi/SCR/CCP_sf"/>
</dbReference>
<proteinExistence type="predicted"/>
<dbReference type="Gene3D" id="2.10.70.10">
    <property type="entry name" value="Complement Module, domain 1"/>
    <property type="match status" value="1"/>
</dbReference>
<keyword evidence="1" id="KW-1015">Disulfide bond</keyword>
<evidence type="ECO:0000256" key="1">
    <source>
        <dbReference type="ARBA" id="ARBA00023157"/>
    </source>
</evidence>
<sequence>MTKHTGGSHWQLANATLSNATKMKYDATVQLKCDDGYWLQNTSTHGNANTTQSVKCGLNGDWTSAENCSLIGMNLFEHCLSSFYVLQHP</sequence>
<dbReference type="Proteomes" id="UP000828390">
    <property type="component" value="Unassembled WGS sequence"/>
</dbReference>
<evidence type="ECO:0000259" key="2">
    <source>
        <dbReference type="Pfam" id="PF00084"/>
    </source>
</evidence>
<accession>A0A9D4HLE8</accession>